<keyword evidence="3" id="KW-0812">Transmembrane</keyword>
<keyword evidence="8" id="KW-0325">Glycoprotein</keyword>
<dbReference type="InterPro" id="IPR032675">
    <property type="entry name" value="LRR_dom_sf"/>
</dbReference>
<keyword evidence="5" id="KW-1133">Transmembrane helix</keyword>
<organism evidence="9">
    <name type="scientific">Aegilops tauschii</name>
    <name type="common">Tausch's goatgrass</name>
    <name type="synonym">Aegilops squarrosa</name>
    <dbReference type="NCBI Taxonomy" id="37682"/>
    <lineage>
        <taxon>Eukaryota</taxon>
        <taxon>Viridiplantae</taxon>
        <taxon>Streptophyta</taxon>
        <taxon>Embryophyta</taxon>
        <taxon>Tracheophyta</taxon>
        <taxon>Spermatophyta</taxon>
        <taxon>Magnoliopsida</taxon>
        <taxon>Liliopsida</taxon>
        <taxon>Poales</taxon>
        <taxon>Poaceae</taxon>
        <taxon>BOP clade</taxon>
        <taxon>Pooideae</taxon>
        <taxon>Triticodae</taxon>
        <taxon>Triticeae</taxon>
        <taxon>Triticinae</taxon>
        <taxon>Aegilops</taxon>
    </lineage>
</organism>
<keyword evidence="7" id="KW-0675">Receptor</keyword>
<dbReference type="InterPro" id="IPR011009">
    <property type="entry name" value="Kinase-like_dom_sf"/>
</dbReference>
<dbReference type="AlphaFoldDB" id="N1QYG9"/>
<keyword evidence="2" id="KW-0433">Leucine-rich repeat</keyword>
<dbReference type="GO" id="GO:0016020">
    <property type="term" value="C:membrane"/>
    <property type="evidence" value="ECO:0007669"/>
    <property type="project" value="UniProtKB-SubCell"/>
</dbReference>
<accession>N1QYG9</accession>
<name>N1QYG9_AEGTA</name>
<dbReference type="PROSITE" id="PS00108">
    <property type="entry name" value="PROTEIN_KINASE_ST"/>
    <property type="match status" value="1"/>
</dbReference>
<evidence type="ECO:0000256" key="4">
    <source>
        <dbReference type="ARBA" id="ARBA00022737"/>
    </source>
</evidence>
<dbReference type="InterPro" id="IPR025875">
    <property type="entry name" value="Leu-rich_rpt_4"/>
</dbReference>
<dbReference type="Pfam" id="PF00069">
    <property type="entry name" value="Pkinase"/>
    <property type="match status" value="1"/>
</dbReference>
<evidence type="ECO:0000256" key="8">
    <source>
        <dbReference type="ARBA" id="ARBA00023180"/>
    </source>
</evidence>
<dbReference type="PANTHER" id="PTHR48056:SF29">
    <property type="entry name" value="RECEPTOR-LIKE PROTEIN KINASE HSL1"/>
    <property type="match status" value="1"/>
</dbReference>
<dbReference type="Gene3D" id="1.10.510.10">
    <property type="entry name" value="Transferase(Phosphotransferase) domain 1"/>
    <property type="match status" value="1"/>
</dbReference>
<dbReference type="EnsemblPlants" id="EMT15616">
    <property type="protein sequence ID" value="EMT15616"/>
    <property type="gene ID" value="F775_09293"/>
</dbReference>
<dbReference type="InterPro" id="IPR001611">
    <property type="entry name" value="Leu-rich_rpt"/>
</dbReference>
<evidence type="ECO:0000256" key="3">
    <source>
        <dbReference type="ARBA" id="ARBA00022692"/>
    </source>
</evidence>
<evidence type="ECO:0000256" key="1">
    <source>
        <dbReference type="ARBA" id="ARBA00004370"/>
    </source>
</evidence>
<dbReference type="PROSITE" id="PS50011">
    <property type="entry name" value="PROTEIN_KINASE_DOM"/>
    <property type="match status" value="1"/>
</dbReference>
<dbReference type="Gene3D" id="3.80.10.10">
    <property type="entry name" value="Ribonuclease Inhibitor"/>
    <property type="match status" value="2"/>
</dbReference>
<reference evidence="9" key="1">
    <citation type="submission" date="2015-06" db="UniProtKB">
        <authorList>
            <consortium name="EnsemblPlants"/>
        </authorList>
    </citation>
    <scope>IDENTIFICATION</scope>
</reference>
<dbReference type="SUPFAM" id="SSF56112">
    <property type="entry name" value="Protein kinase-like (PK-like)"/>
    <property type="match status" value="1"/>
</dbReference>
<dbReference type="PROSITE" id="PS51450">
    <property type="entry name" value="LRR"/>
    <property type="match status" value="1"/>
</dbReference>
<protein>
    <submittedName>
        <fullName evidence="9">Receptor-like protein kinase 5</fullName>
    </submittedName>
</protein>
<dbReference type="GO" id="GO:0004672">
    <property type="term" value="F:protein kinase activity"/>
    <property type="evidence" value="ECO:0007669"/>
    <property type="project" value="InterPro"/>
</dbReference>
<evidence type="ECO:0000256" key="6">
    <source>
        <dbReference type="ARBA" id="ARBA00023136"/>
    </source>
</evidence>
<dbReference type="PANTHER" id="PTHR48056">
    <property type="entry name" value="LRR RECEPTOR-LIKE SERINE/THREONINE-PROTEIN KINASE-RELATED"/>
    <property type="match status" value="1"/>
</dbReference>
<comment type="subcellular location">
    <subcellularLocation>
        <location evidence="1">Membrane</location>
    </subcellularLocation>
</comment>
<evidence type="ECO:0000256" key="5">
    <source>
        <dbReference type="ARBA" id="ARBA00022989"/>
    </source>
</evidence>
<dbReference type="SUPFAM" id="SSF52058">
    <property type="entry name" value="L domain-like"/>
    <property type="match status" value="1"/>
</dbReference>
<evidence type="ECO:0000256" key="2">
    <source>
        <dbReference type="ARBA" id="ARBA00022614"/>
    </source>
</evidence>
<keyword evidence="4" id="KW-0677">Repeat</keyword>
<evidence type="ECO:0000256" key="7">
    <source>
        <dbReference type="ARBA" id="ARBA00023170"/>
    </source>
</evidence>
<sequence length="496" mass="55712">MSGNLPVSLLYEKSRWIRYLRLHTDGGMLPHQKLEISYLYDNVLNGKLPCNITAVNLIKIDLLENKLAGCILEDFGTLKKLTIIILYNNEFIGPISIIIGLIPKLQYIQLFDNMISSEFLTTASPTSTRSIGNCLSLDNIMLDNNNSNNNFSGKFQNNQLPGELHVNRSNIHILSELSLSGNKIPGSIPTSIESLRNLKSLDLSNNRISSAIPSWSIEMISSLDRSSGIVAVKKVCNIRNLDHKQSDSKVKTLGSINNKNTIKQLCSIFSQDAKLLVYEHMEKGSLDDWLRCCDRKGAPTPLDWPTRLTIAIDTSLGLNYIHKECGQAIIHQDIKSANILVDPEFHVKIADFGLARMVVNPRQSHHSVVLLELTTDMVAVGIGGGERLAEWAWKVLQDCSLTKDKSVEHIRDTVQLEDIFMVLKLGVPWTSPQAYLRSSMKRVLTHFMLIQCNRRHEVEFTSWLSNQTNLSHLYCLVSFGRGVSDREHTCALYQSG</sequence>
<dbReference type="InterPro" id="IPR050647">
    <property type="entry name" value="Plant_LRR-RLKs"/>
</dbReference>
<keyword evidence="6" id="KW-0472">Membrane</keyword>
<dbReference type="InterPro" id="IPR000719">
    <property type="entry name" value="Prot_kinase_dom"/>
</dbReference>
<dbReference type="ExpressionAtlas" id="N1QYG9">
    <property type="expression patterns" value="baseline"/>
</dbReference>
<dbReference type="SMART" id="SM00220">
    <property type="entry name" value="S_TKc"/>
    <property type="match status" value="1"/>
</dbReference>
<dbReference type="InterPro" id="IPR008271">
    <property type="entry name" value="Ser/Thr_kinase_AS"/>
</dbReference>
<proteinExistence type="predicted"/>
<dbReference type="GO" id="GO:0005524">
    <property type="term" value="F:ATP binding"/>
    <property type="evidence" value="ECO:0007669"/>
    <property type="project" value="UniProtKB-KW"/>
</dbReference>
<dbReference type="Pfam" id="PF12799">
    <property type="entry name" value="LRR_4"/>
    <property type="match status" value="1"/>
</dbReference>
<evidence type="ECO:0000313" key="9">
    <source>
        <dbReference type="EnsemblPlants" id="EMT15616"/>
    </source>
</evidence>